<keyword evidence="13" id="KW-0050">Antiport</keyword>
<evidence type="ECO:0000256" key="5">
    <source>
        <dbReference type="ARBA" id="ARBA00022475"/>
    </source>
</evidence>
<dbReference type="GO" id="GO:0005886">
    <property type="term" value="C:plasma membrane"/>
    <property type="evidence" value="ECO:0007669"/>
    <property type="project" value="UniProtKB-SubCell"/>
</dbReference>
<evidence type="ECO:0000256" key="1">
    <source>
        <dbReference type="ARBA" id="ARBA00004195"/>
    </source>
</evidence>
<keyword evidence="4 13" id="KW-0813">Transport</keyword>
<feature type="transmembrane region" description="Helical" evidence="14">
    <location>
        <begin position="426"/>
        <end position="451"/>
    </location>
</feature>
<evidence type="ECO:0000313" key="17">
    <source>
        <dbReference type="EMBL" id="KYM77564.1"/>
    </source>
</evidence>
<keyword evidence="18" id="KW-1185">Reference proteome</keyword>
<dbReference type="GO" id="GO:0051453">
    <property type="term" value="P:regulation of intracellular pH"/>
    <property type="evidence" value="ECO:0007669"/>
    <property type="project" value="TreeGrafter"/>
</dbReference>
<feature type="transmembrane region" description="Helical" evidence="14">
    <location>
        <begin position="310"/>
        <end position="328"/>
    </location>
</feature>
<feature type="transmembrane region" description="Helical" evidence="14">
    <location>
        <begin position="489"/>
        <end position="508"/>
    </location>
</feature>
<feature type="transmembrane region" description="Helical" evidence="14">
    <location>
        <begin position="394"/>
        <end position="414"/>
    </location>
</feature>
<dbReference type="GO" id="GO:0098719">
    <property type="term" value="P:sodium ion import across plasma membrane"/>
    <property type="evidence" value="ECO:0007669"/>
    <property type="project" value="TreeGrafter"/>
</dbReference>
<dbReference type="STRING" id="520822.A0A195B032"/>
<dbReference type="AlphaFoldDB" id="A0A195B032"/>
<evidence type="ECO:0000256" key="11">
    <source>
        <dbReference type="ARBA" id="ARBA00023136"/>
    </source>
</evidence>
<keyword evidence="12 13" id="KW-0739">Sodium transport</keyword>
<dbReference type="PANTHER" id="PTHR10110">
    <property type="entry name" value="SODIUM/HYDROGEN EXCHANGER"/>
    <property type="match status" value="1"/>
</dbReference>
<evidence type="ECO:0000256" key="14">
    <source>
        <dbReference type="SAM" id="Phobius"/>
    </source>
</evidence>
<dbReference type="PANTHER" id="PTHR10110:SF187">
    <property type="entry name" value="SODIUM_HYDROGEN EXCHANGER"/>
    <property type="match status" value="1"/>
</dbReference>
<dbReference type="InterPro" id="IPR006153">
    <property type="entry name" value="Cation/H_exchanger_TM"/>
</dbReference>
<proteinExistence type="inferred from homology"/>
<keyword evidence="9" id="KW-0915">Sodium</keyword>
<evidence type="ECO:0000256" key="13">
    <source>
        <dbReference type="RuleBase" id="RU003722"/>
    </source>
</evidence>
<dbReference type="Proteomes" id="UP000078540">
    <property type="component" value="Unassembled WGS sequence"/>
</dbReference>
<keyword evidence="7" id="KW-0967">Endosome</keyword>
<feature type="transmembrane region" description="Helical" evidence="14">
    <location>
        <begin position="193"/>
        <end position="216"/>
    </location>
</feature>
<dbReference type="EMBL" id="KQ976697">
    <property type="protein sequence ID" value="KYM77564.1"/>
    <property type="molecule type" value="Genomic_DNA"/>
</dbReference>
<comment type="subcellular location">
    <subcellularLocation>
        <location evidence="2">Cell membrane</location>
        <topology evidence="2">Multi-pass membrane protein</topology>
    </subcellularLocation>
    <subcellularLocation>
        <location evidence="1">Recycling endosome membrane</location>
        <topology evidence="1">Multi-pass membrane protein</topology>
    </subcellularLocation>
</comment>
<keyword evidence="5" id="KW-1003">Cell membrane</keyword>
<evidence type="ECO:0000256" key="3">
    <source>
        <dbReference type="ARBA" id="ARBA00007367"/>
    </source>
</evidence>
<dbReference type="GO" id="GO:0015385">
    <property type="term" value="F:sodium:proton antiporter activity"/>
    <property type="evidence" value="ECO:0007669"/>
    <property type="project" value="InterPro"/>
</dbReference>
<dbReference type="InterPro" id="IPR018422">
    <property type="entry name" value="Cation/H_exchanger_CPA1"/>
</dbReference>
<feature type="transmembrane region" description="Helical" evidence="14">
    <location>
        <begin position="164"/>
        <end position="181"/>
    </location>
</feature>
<accession>A0A195B032</accession>
<dbReference type="NCBIfam" id="TIGR00840">
    <property type="entry name" value="b_cpa1"/>
    <property type="match status" value="1"/>
</dbReference>
<protein>
    <recommendedName>
        <fullName evidence="13">Sodium/hydrogen exchanger</fullName>
    </recommendedName>
</protein>
<evidence type="ECO:0000256" key="9">
    <source>
        <dbReference type="ARBA" id="ARBA00023053"/>
    </source>
</evidence>
<dbReference type="Pfam" id="PF00999">
    <property type="entry name" value="Na_H_Exchanger"/>
    <property type="match status" value="1"/>
</dbReference>
<keyword evidence="8 14" id="KW-1133">Transmembrane helix</keyword>
<feature type="domain" description="Cation/H+ exchanger transmembrane" evidence="16">
    <location>
        <begin position="56"/>
        <end position="515"/>
    </location>
</feature>
<organism evidence="17 18">
    <name type="scientific">Atta colombica</name>
    <dbReference type="NCBI Taxonomy" id="520822"/>
    <lineage>
        <taxon>Eukaryota</taxon>
        <taxon>Metazoa</taxon>
        <taxon>Ecdysozoa</taxon>
        <taxon>Arthropoda</taxon>
        <taxon>Hexapoda</taxon>
        <taxon>Insecta</taxon>
        <taxon>Pterygota</taxon>
        <taxon>Neoptera</taxon>
        <taxon>Endopterygota</taxon>
        <taxon>Hymenoptera</taxon>
        <taxon>Apocrita</taxon>
        <taxon>Aculeata</taxon>
        <taxon>Formicoidea</taxon>
        <taxon>Formicidae</taxon>
        <taxon>Myrmicinae</taxon>
        <taxon>Atta</taxon>
    </lineage>
</organism>
<evidence type="ECO:0000259" key="16">
    <source>
        <dbReference type="Pfam" id="PF00999"/>
    </source>
</evidence>
<keyword evidence="6 13" id="KW-0812">Transmembrane</keyword>
<feature type="transmembrane region" description="Helical" evidence="14">
    <location>
        <begin position="361"/>
        <end position="382"/>
    </location>
</feature>
<feature type="chain" id="PRO_5008269209" description="Sodium/hydrogen exchanger" evidence="15">
    <location>
        <begin position="26"/>
        <end position="724"/>
    </location>
</feature>
<evidence type="ECO:0000313" key="18">
    <source>
        <dbReference type="Proteomes" id="UP000078540"/>
    </source>
</evidence>
<evidence type="ECO:0000256" key="2">
    <source>
        <dbReference type="ARBA" id="ARBA00004651"/>
    </source>
</evidence>
<evidence type="ECO:0000256" key="4">
    <source>
        <dbReference type="ARBA" id="ARBA00022448"/>
    </source>
</evidence>
<dbReference type="InterPro" id="IPR004709">
    <property type="entry name" value="NaH_exchanger"/>
</dbReference>
<evidence type="ECO:0000256" key="12">
    <source>
        <dbReference type="ARBA" id="ARBA00023201"/>
    </source>
</evidence>
<evidence type="ECO:0000256" key="6">
    <source>
        <dbReference type="ARBA" id="ARBA00022692"/>
    </source>
</evidence>
<dbReference type="GO" id="GO:0055038">
    <property type="term" value="C:recycling endosome membrane"/>
    <property type="evidence" value="ECO:0007669"/>
    <property type="project" value="UniProtKB-SubCell"/>
</dbReference>
<evidence type="ECO:0000256" key="10">
    <source>
        <dbReference type="ARBA" id="ARBA00023065"/>
    </source>
</evidence>
<comment type="similarity">
    <text evidence="3 13">Belongs to the monovalent cation:proton antiporter 1 (CPA1) transporter (TC 2.A.36) family.</text>
</comment>
<gene>
    <name evidence="17" type="ORF">ALC53_12058</name>
</gene>
<dbReference type="Gene3D" id="6.10.140.1330">
    <property type="match status" value="1"/>
</dbReference>
<keyword evidence="11 14" id="KW-0472">Membrane</keyword>
<dbReference type="GO" id="GO:0015386">
    <property type="term" value="F:potassium:proton antiporter activity"/>
    <property type="evidence" value="ECO:0007669"/>
    <property type="project" value="TreeGrafter"/>
</dbReference>
<keyword evidence="15" id="KW-0732">Signal</keyword>
<evidence type="ECO:0000256" key="8">
    <source>
        <dbReference type="ARBA" id="ARBA00022989"/>
    </source>
</evidence>
<evidence type="ECO:0000256" key="7">
    <source>
        <dbReference type="ARBA" id="ARBA00022753"/>
    </source>
</evidence>
<dbReference type="PRINTS" id="PR01084">
    <property type="entry name" value="NAHEXCHNGR"/>
</dbReference>
<name>A0A195B032_9HYME</name>
<feature type="transmembrane region" description="Helical" evidence="14">
    <location>
        <begin position="76"/>
        <end position="93"/>
    </location>
</feature>
<sequence>MAANGGVRLLLVGVLCTFLLKLCNGAATDIKLDAKAQLLHRLDSLNLLLYTFLLILTVLTIWMFKHRRLRFLHETGLAVIYGLIIGAIIRYGFTTSSTILHMPVVPDNSSKYNQSVPPDTLWLRFPEDKGGGVVKNKTFAYSFRGEIYKEDNEIDLKATFDPEIFFNIILPPIIFHAGYSLKRRYFFRNLGAILMYALIGTSISAFVIGALMYAFVQLIPHLSTSFTFLDTLYFGALISPTDPLTIISIFNDLHVDVNLYALVFGESVLNDAVAIVLSGSIQNYAERYQSGSGGFETVAFFQAFGDFVEIFSLSLFIGATMGCITALLTKFTRVRDFPLLESALFVLMSYSTFLIAEATDLTGVVAVLFCGICQAHYTYNNLSLDSRQRTKQLFELLNFLAENFIFSYIGVSMFTFPKHHFDPGFIFAGFLCALLGRAANVYPLSFILNLARKPKISLNYQHMLFFAGLRGAMSFALAIRNTVSDARQAMLTTTSLIVILTVILQGGATTQFLSWFNIPVGVDEEIEGLSHNGTRSSGGEGGYCDLDIHRGRSPPYNSMQDGSLPGGGSSSGGIAGTKPNEKALLARIWGDFDTKYMKPLLTHSRPTLLETLPVCCSPLARILTTTQQMTQDEVARKVDSDSDFCLEDREMERRRTSVQPVSFHQPNLNYTVNPCYQPNNSTTDVGTNPDEPYLGTVMMMGEVSPGPLPLHTRVALPGLVGRHL</sequence>
<dbReference type="PRINTS" id="PR01088">
    <property type="entry name" value="NAHEXCHNGR6"/>
</dbReference>
<evidence type="ECO:0000256" key="15">
    <source>
        <dbReference type="SAM" id="SignalP"/>
    </source>
</evidence>
<keyword evidence="10 13" id="KW-0406">Ion transport</keyword>
<dbReference type="InterPro" id="IPR002090">
    <property type="entry name" value="NHE-6/7/9"/>
</dbReference>
<feature type="transmembrane region" description="Helical" evidence="14">
    <location>
        <begin position="44"/>
        <end position="64"/>
    </location>
</feature>
<reference evidence="17 18" key="1">
    <citation type="submission" date="2015-09" db="EMBL/GenBank/DDBJ databases">
        <title>Atta colombica WGS genome.</title>
        <authorList>
            <person name="Nygaard S."/>
            <person name="Hu H."/>
            <person name="Boomsma J."/>
            <person name="Zhang G."/>
        </authorList>
    </citation>
    <scope>NUCLEOTIDE SEQUENCE [LARGE SCALE GENOMIC DNA]</scope>
    <source>
        <strain evidence="17">Treedump-2</strain>
        <tissue evidence="17">Whole body</tissue>
    </source>
</reference>
<feature type="signal peptide" evidence="15">
    <location>
        <begin position="1"/>
        <end position="25"/>
    </location>
</feature>